<name>A0A0F9MN28_9ZZZZ</name>
<sequence>MRIGTSKISILSTFLSMQEHSLKSYTCLKRQTIRDRLKNYYKISISLSAIDKHLGELRKMGFIQVYQRRGRKDDGTYYNKASNRMISKRGFWFLIRLGFKISILLFKKVFKREPTTPDTVSRFNQLEKKLQESGLDQDARAETYSEILRTLKFKPV</sequence>
<organism evidence="1">
    <name type="scientific">marine sediment metagenome</name>
    <dbReference type="NCBI Taxonomy" id="412755"/>
    <lineage>
        <taxon>unclassified sequences</taxon>
        <taxon>metagenomes</taxon>
        <taxon>ecological metagenomes</taxon>
    </lineage>
</organism>
<dbReference type="EMBL" id="LAZR01004420">
    <property type="protein sequence ID" value="KKN08755.1"/>
    <property type="molecule type" value="Genomic_DNA"/>
</dbReference>
<dbReference type="AlphaFoldDB" id="A0A0F9MN28"/>
<evidence type="ECO:0000313" key="1">
    <source>
        <dbReference type="EMBL" id="KKN08755.1"/>
    </source>
</evidence>
<proteinExistence type="predicted"/>
<protein>
    <submittedName>
        <fullName evidence="1">Uncharacterized protein</fullName>
    </submittedName>
</protein>
<gene>
    <name evidence="1" type="ORF">LCGC14_1053480</name>
</gene>
<comment type="caution">
    <text evidence="1">The sequence shown here is derived from an EMBL/GenBank/DDBJ whole genome shotgun (WGS) entry which is preliminary data.</text>
</comment>
<accession>A0A0F9MN28</accession>
<reference evidence="1" key="1">
    <citation type="journal article" date="2015" name="Nature">
        <title>Complex archaea that bridge the gap between prokaryotes and eukaryotes.</title>
        <authorList>
            <person name="Spang A."/>
            <person name="Saw J.H."/>
            <person name="Jorgensen S.L."/>
            <person name="Zaremba-Niedzwiedzka K."/>
            <person name="Martijn J."/>
            <person name="Lind A.E."/>
            <person name="van Eijk R."/>
            <person name="Schleper C."/>
            <person name="Guy L."/>
            <person name="Ettema T.J."/>
        </authorList>
    </citation>
    <scope>NUCLEOTIDE SEQUENCE</scope>
</reference>